<feature type="transmembrane region" description="Helical" evidence="1">
    <location>
        <begin position="89"/>
        <end position="111"/>
    </location>
</feature>
<protein>
    <recommendedName>
        <fullName evidence="2">DUF7978 domain-containing protein</fullName>
    </recommendedName>
</protein>
<feature type="domain" description="DUF7978" evidence="2">
    <location>
        <begin position="6"/>
        <end position="180"/>
    </location>
</feature>
<reference evidence="3 4" key="1">
    <citation type="submission" date="2020-12" db="EMBL/GenBank/DDBJ databases">
        <title>Halosimplex halophilum sp. nov. and Halosimplex salinum sp. nov., two new members of the genus Halosimplex.</title>
        <authorList>
            <person name="Cui H.L."/>
        </authorList>
    </citation>
    <scope>NUCLEOTIDE SEQUENCE [LARGE SCALE GENOMIC DNA]</scope>
    <source>
        <strain evidence="3 4">YGH94</strain>
    </source>
</reference>
<organism evidence="3 4">
    <name type="scientific">Halosimplex litoreum</name>
    <dbReference type="NCBI Taxonomy" id="1198301"/>
    <lineage>
        <taxon>Archaea</taxon>
        <taxon>Methanobacteriati</taxon>
        <taxon>Methanobacteriota</taxon>
        <taxon>Stenosarchaea group</taxon>
        <taxon>Halobacteria</taxon>
        <taxon>Halobacteriales</taxon>
        <taxon>Haloarculaceae</taxon>
        <taxon>Halosimplex</taxon>
    </lineage>
</organism>
<keyword evidence="4" id="KW-1185">Reference proteome</keyword>
<dbReference type="EMBL" id="CP065856">
    <property type="protein sequence ID" value="QPV63392.1"/>
    <property type="molecule type" value="Genomic_DNA"/>
</dbReference>
<accession>A0A7T3FZA6</accession>
<proteinExistence type="predicted"/>
<dbReference type="Proteomes" id="UP000595001">
    <property type="component" value="Chromosome"/>
</dbReference>
<evidence type="ECO:0000313" key="4">
    <source>
        <dbReference type="Proteomes" id="UP000595001"/>
    </source>
</evidence>
<dbReference type="KEGG" id="hlt:I7X12_01790"/>
<evidence type="ECO:0000256" key="1">
    <source>
        <dbReference type="SAM" id="Phobius"/>
    </source>
</evidence>
<evidence type="ECO:0000313" key="3">
    <source>
        <dbReference type="EMBL" id="QPV63392.1"/>
    </source>
</evidence>
<feature type="transmembrane region" description="Helical" evidence="1">
    <location>
        <begin position="123"/>
        <end position="144"/>
    </location>
</feature>
<name>A0A7T3FZA6_9EURY</name>
<keyword evidence="1" id="KW-0472">Membrane</keyword>
<dbReference type="OrthoDB" id="270777at2157"/>
<evidence type="ECO:0000259" key="2">
    <source>
        <dbReference type="Pfam" id="PF25933"/>
    </source>
</evidence>
<feature type="transmembrane region" description="Helical" evidence="1">
    <location>
        <begin position="12"/>
        <end position="32"/>
    </location>
</feature>
<gene>
    <name evidence="3" type="ORF">I7X12_01790</name>
</gene>
<dbReference type="AlphaFoldDB" id="A0A7T3FZA6"/>
<keyword evidence="1" id="KW-1133">Transmembrane helix</keyword>
<feature type="transmembrane region" description="Helical" evidence="1">
    <location>
        <begin position="156"/>
        <end position="179"/>
    </location>
</feature>
<keyword evidence="1" id="KW-0812">Transmembrane</keyword>
<sequence>MVDTDAKRAAGRGLAGGIAAWILGYLVVYLLHGSSVRDSFGSNVLEVFTGEPVAWKLVGWLFYNAHNVAVQISLLGQRSVNLVAGGEEAALTALFALPPVLLALGGAVAAWDTATEPTTAARNGAAVVLGYLPLSLAGAVLFAIGSGDGPSAGPALVTAVLLAGVVYPLVFGAVGGLVGGHVSAE</sequence>
<dbReference type="RefSeq" id="WP_198062182.1">
    <property type="nucleotide sequence ID" value="NZ_CP065856.1"/>
</dbReference>
<dbReference type="Pfam" id="PF25933">
    <property type="entry name" value="DUF7978"/>
    <property type="match status" value="1"/>
</dbReference>
<dbReference type="InterPro" id="IPR058284">
    <property type="entry name" value="DUF7978"/>
</dbReference>
<dbReference type="GeneID" id="60587185"/>